<evidence type="ECO:0000313" key="2">
    <source>
        <dbReference type="EMBL" id="AAN12469.1"/>
    </source>
</evidence>
<reference evidence="2 3" key="1">
    <citation type="journal article" date="2003" name="Cell">
        <title>Origins of highly mosaic mycobacteriophage genomes.</title>
        <authorList>
            <person name="Pedulla M.L."/>
            <person name="Ford M.E."/>
            <person name="Houtz J.M."/>
            <person name="Karthikeyan T."/>
            <person name="Wadsworth C."/>
            <person name="Lewis J.A."/>
            <person name="Jacobs-Sera D."/>
            <person name="Falbo J."/>
            <person name="Gross J."/>
            <person name="Pannunzio N.R."/>
            <person name="Brucker W."/>
            <person name="Kumar V."/>
            <person name="Kandasamy J."/>
            <person name="Keenan L."/>
            <person name="Bardarov S."/>
            <person name="Kriakov J."/>
            <person name="Lawrence J.G."/>
            <person name="Jacobs W.R. Jr."/>
            <person name="Hendrix R.W."/>
            <person name="Hatfull G.F."/>
        </authorList>
    </citation>
    <scope>NUCLEOTIDE SEQUENCE [LARGE SCALE GENOMIC DNA]</scope>
</reference>
<dbReference type="KEGG" id="vg:1259029"/>
<dbReference type="OrthoDB" id="19543at10239"/>
<dbReference type="InterPro" id="IPR010879">
    <property type="entry name" value="DUF1508"/>
</dbReference>
<gene>
    <name evidence="2" type="primary">71</name>
    <name evidence="2" type="ORF">PBI_CHE8_71</name>
</gene>
<organism evidence="2 3">
    <name type="scientific">Mycobacterium virus Che8</name>
    <dbReference type="NCBI Taxonomy" id="205868"/>
    <lineage>
        <taxon>Viruses</taxon>
        <taxon>Duplodnaviria</taxon>
        <taxon>Heunggongvirae</taxon>
        <taxon>Uroviricota</taxon>
        <taxon>Caudoviricetes</taxon>
        <taxon>Gracegardnervirinae</taxon>
        <taxon>Cheoctovirus</taxon>
        <taxon>Cheoctovirus che8</taxon>
    </lineage>
</organism>
<keyword evidence="3" id="KW-1185">Reference proteome</keyword>
<dbReference type="Gene3D" id="3.30.160.160">
    <property type="entry name" value="YegP-like"/>
    <property type="match status" value="1"/>
</dbReference>
<dbReference type="SUPFAM" id="SSF160113">
    <property type="entry name" value="YegP-like"/>
    <property type="match status" value="1"/>
</dbReference>
<dbReference type="Proteomes" id="UP000050720">
    <property type="component" value="Segment"/>
</dbReference>
<dbReference type="Pfam" id="PF07411">
    <property type="entry name" value="DUF1508"/>
    <property type="match status" value="1"/>
</dbReference>
<evidence type="ECO:0000259" key="1">
    <source>
        <dbReference type="Pfam" id="PF07411"/>
    </source>
</evidence>
<dbReference type="EMBL" id="AY129330">
    <property type="protein sequence ID" value="AAN12469.1"/>
    <property type="molecule type" value="Genomic_DNA"/>
</dbReference>
<protein>
    <recommendedName>
        <fullName evidence="1">DUF1508 domain-containing protein</fullName>
    </recommendedName>
</protein>
<dbReference type="RefSeq" id="NP_817409.1">
    <property type="nucleotide sequence ID" value="NC_004680.1"/>
</dbReference>
<sequence>MNRPVFYVDQKEDLEKGTFWWTVASSNGRTILTSEMYSRRRDARRAALAFVKTIEVRVVFRYHTGPTSKESVVIADRGWVRFMRGAGVTGVSVGGGGNGEAFGKGAGVRFQ</sequence>
<evidence type="ECO:0000313" key="3">
    <source>
        <dbReference type="Proteomes" id="UP000050720"/>
    </source>
</evidence>
<feature type="domain" description="DUF1508" evidence="1">
    <location>
        <begin position="16"/>
        <end position="46"/>
    </location>
</feature>
<name>Q855D9_9CAUD</name>
<proteinExistence type="predicted"/>
<dbReference type="InterPro" id="IPR036913">
    <property type="entry name" value="YegP-like_sf"/>
</dbReference>
<accession>Q855D9</accession>
<dbReference type="GeneID" id="1259029"/>